<comment type="caution">
    <text evidence="1">The sequence shown here is derived from an EMBL/GenBank/DDBJ whole genome shotgun (WGS) entry which is preliminary data.</text>
</comment>
<organism evidence="1 2">
    <name type="scientific">Pilimelia anulata</name>
    <dbReference type="NCBI Taxonomy" id="53371"/>
    <lineage>
        <taxon>Bacteria</taxon>
        <taxon>Bacillati</taxon>
        <taxon>Actinomycetota</taxon>
        <taxon>Actinomycetes</taxon>
        <taxon>Micromonosporales</taxon>
        <taxon>Micromonosporaceae</taxon>
        <taxon>Pilimelia</taxon>
    </lineage>
</organism>
<dbReference type="Proteomes" id="UP000649739">
    <property type="component" value="Unassembled WGS sequence"/>
</dbReference>
<evidence type="ECO:0000313" key="2">
    <source>
        <dbReference type="Proteomes" id="UP000649739"/>
    </source>
</evidence>
<dbReference type="AlphaFoldDB" id="A0A8J3BAG7"/>
<dbReference type="EMBL" id="BMQB01000003">
    <property type="protein sequence ID" value="GGJ90530.1"/>
    <property type="molecule type" value="Genomic_DNA"/>
</dbReference>
<dbReference type="RefSeq" id="WP_189169809.1">
    <property type="nucleotide sequence ID" value="NZ_BMQB01000003.1"/>
</dbReference>
<evidence type="ECO:0000313" key="1">
    <source>
        <dbReference type="EMBL" id="GGJ90530.1"/>
    </source>
</evidence>
<proteinExistence type="predicted"/>
<sequence length="245" mass="27435">MISYSDVGQLIALATTTLTPGASGQRAEYRRLVNKFVMDPEFREAVEGVLGGVDCDVAEANETIGLVLYPRVGCAWAWPSKAPELPWNKSEDSGERAARMLTIVALLAMQFPTGSDLEAFLDDPERIPPPVSVIQLEEYIREFCQRLADAEQDVAADTPDDERPLWSSWLGRTAFADTEERTSRVTSTYLVYTTLEGLQQLGFVSDLTPTNPAEQKTYRARRRFLAQYPEFLMDPLFEALRSRSA</sequence>
<keyword evidence="2" id="KW-1185">Reference proteome</keyword>
<reference evidence="1" key="1">
    <citation type="journal article" date="2014" name="Int. J. Syst. Evol. Microbiol.">
        <title>Complete genome sequence of Corynebacterium casei LMG S-19264T (=DSM 44701T), isolated from a smear-ripened cheese.</title>
        <authorList>
            <consortium name="US DOE Joint Genome Institute (JGI-PGF)"/>
            <person name="Walter F."/>
            <person name="Albersmeier A."/>
            <person name="Kalinowski J."/>
            <person name="Ruckert C."/>
        </authorList>
    </citation>
    <scope>NUCLEOTIDE SEQUENCE</scope>
    <source>
        <strain evidence="1">JCM 3090</strain>
    </source>
</reference>
<accession>A0A8J3BAG7</accession>
<name>A0A8J3BAG7_9ACTN</name>
<reference evidence="1" key="2">
    <citation type="submission" date="2020-09" db="EMBL/GenBank/DDBJ databases">
        <authorList>
            <person name="Sun Q."/>
            <person name="Ohkuma M."/>
        </authorList>
    </citation>
    <scope>NUCLEOTIDE SEQUENCE</scope>
    <source>
        <strain evidence="1">JCM 3090</strain>
    </source>
</reference>
<gene>
    <name evidence="1" type="ORF">GCM10010123_20460</name>
</gene>
<protein>
    <submittedName>
        <fullName evidence="1">Uncharacterized protein</fullName>
    </submittedName>
</protein>